<gene>
    <name evidence="1" type="ORF">BEP19_15865</name>
</gene>
<evidence type="ECO:0000313" key="2">
    <source>
        <dbReference type="Proteomes" id="UP000284219"/>
    </source>
</evidence>
<comment type="caution">
    <text evidence="1">The sequence shown here is derived from an EMBL/GenBank/DDBJ whole genome shotgun (WGS) entry which is preliminary data.</text>
</comment>
<dbReference type="RefSeq" id="WP_211329287.1">
    <property type="nucleotide sequence ID" value="NZ_MCHY01000002.1"/>
</dbReference>
<accession>A0A419SQD2</accession>
<dbReference type="AlphaFoldDB" id="A0A419SQD2"/>
<organism evidence="1 2">
    <name type="scientific">Ammoniphilus oxalaticus</name>
    <dbReference type="NCBI Taxonomy" id="66863"/>
    <lineage>
        <taxon>Bacteria</taxon>
        <taxon>Bacillati</taxon>
        <taxon>Bacillota</taxon>
        <taxon>Bacilli</taxon>
        <taxon>Bacillales</taxon>
        <taxon>Paenibacillaceae</taxon>
        <taxon>Aneurinibacillus group</taxon>
        <taxon>Ammoniphilus</taxon>
    </lineage>
</organism>
<dbReference type="Gene3D" id="3.30.2220.30">
    <property type="match status" value="1"/>
</dbReference>
<reference evidence="1 2" key="1">
    <citation type="submission" date="2016-08" db="EMBL/GenBank/DDBJ databases">
        <title>Novel Firmicute Genomes.</title>
        <authorList>
            <person name="Poppleton D.I."/>
            <person name="Gribaldo S."/>
        </authorList>
    </citation>
    <scope>NUCLEOTIDE SEQUENCE [LARGE SCALE GENOMIC DNA]</scope>
    <source>
        <strain evidence="1 2">RAOx-1</strain>
    </source>
</reference>
<keyword evidence="2" id="KW-1185">Reference proteome</keyword>
<sequence length="129" mass="14535">MNKNIEKLTVADLIKDKEKYQVKDDVTRELFIPRLGASITIRKPERSLCIESIQMGNGDDRDGDVFLAYSTIAEPNLKDPELQKAYKCVEPTDIVLKIFEPGEIPKIAQLALDLAGYGEQIKVVEDLKN</sequence>
<dbReference type="EMBL" id="MCHY01000002">
    <property type="protein sequence ID" value="RKD26683.1"/>
    <property type="molecule type" value="Genomic_DNA"/>
</dbReference>
<dbReference type="InterPro" id="IPR014986">
    <property type="entry name" value="XkdN-like"/>
</dbReference>
<name>A0A419SQD2_9BACL</name>
<proteinExistence type="predicted"/>
<protein>
    <recommendedName>
        <fullName evidence="3">Phage XkdN-like protein</fullName>
    </recommendedName>
</protein>
<dbReference type="InterPro" id="IPR038559">
    <property type="entry name" value="XkdN-like_sf"/>
</dbReference>
<dbReference type="Pfam" id="PF08890">
    <property type="entry name" value="Phage_TAC_5"/>
    <property type="match status" value="1"/>
</dbReference>
<evidence type="ECO:0000313" key="1">
    <source>
        <dbReference type="EMBL" id="RKD26683.1"/>
    </source>
</evidence>
<evidence type="ECO:0008006" key="3">
    <source>
        <dbReference type="Google" id="ProtNLM"/>
    </source>
</evidence>
<dbReference type="Proteomes" id="UP000284219">
    <property type="component" value="Unassembled WGS sequence"/>
</dbReference>